<gene>
    <name evidence="1" type="ORF">E5288_WYG019926</name>
</gene>
<dbReference type="AlphaFoldDB" id="A0A6B0RJ41"/>
<reference evidence="1" key="1">
    <citation type="submission" date="2019-10" db="EMBL/GenBank/DDBJ databases">
        <title>The sequence and de novo assembly of the wild yak genome.</title>
        <authorList>
            <person name="Liu Y."/>
        </authorList>
    </citation>
    <scope>NUCLEOTIDE SEQUENCE [LARGE SCALE GENOMIC DNA]</scope>
    <source>
        <strain evidence="1">WY2019</strain>
    </source>
</reference>
<name>A0A6B0RJ41_9CETA</name>
<dbReference type="Proteomes" id="UP000322234">
    <property type="component" value="Unassembled WGS sequence"/>
</dbReference>
<comment type="caution">
    <text evidence="1">The sequence shown here is derived from an EMBL/GenBank/DDBJ whole genome shotgun (WGS) entry which is preliminary data.</text>
</comment>
<sequence>MEELDLYQVLKNLKLYREGWPNETTLCVSMTPETKLYSSFCVWSFLSALTDMSEISESIYIPEDIPVLVTQGKLVRGYNRFSSSRPAVPIAEPRVRFTVKLPGGRAEVWKRQVLCFLPLLLTDAAAHTQVRPSSVELSSSARHGLITSVRLLQKIPKWKPDYEAPVKVLIYLWEGEILLLGLRELTEGKRTPEEKGSCHLRSRIQVFGGLLETEEDAGKALVENKCKILQLAVEVLNDLHQQKTKILLKGLTHKAYKPEEKEQKLSAAEGDVHREFKKRKMNYSEDRLCKNLLDHHVVKKKKPKKPDFLFLMHQDFFLERREMLPCGDRNCR</sequence>
<proteinExistence type="predicted"/>
<dbReference type="EMBL" id="VBQZ03000051">
    <property type="protein sequence ID" value="MXQ88971.1"/>
    <property type="molecule type" value="Genomic_DNA"/>
</dbReference>
<protein>
    <submittedName>
        <fullName evidence="1">Uncharacterized protein</fullName>
    </submittedName>
</protein>
<organism evidence="1 2">
    <name type="scientific">Bos mutus</name>
    <name type="common">wild yak</name>
    <dbReference type="NCBI Taxonomy" id="72004"/>
    <lineage>
        <taxon>Eukaryota</taxon>
        <taxon>Metazoa</taxon>
        <taxon>Chordata</taxon>
        <taxon>Craniata</taxon>
        <taxon>Vertebrata</taxon>
        <taxon>Euteleostomi</taxon>
        <taxon>Mammalia</taxon>
        <taxon>Eutheria</taxon>
        <taxon>Laurasiatheria</taxon>
        <taxon>Artiodactyla</taxon>
        <taxon>Ruminantia</taxon>
        <taxon>Pecora</taxon>
        <taxon>Bovidae</taxon>
        <taxon>Bovinae</taxon>
        <taxon>Bos</taxon>
    </lineage>
</organism>
<evidence type="ECO:0000313" key="1">
    <source>
        <dbReference type="EMBL" id="MXQ88971.1"/>
    </source>
</evidence>
<evidence type="ECO:0000313" key="2">
    <source>
        <dbReference type="Proteomes" id="UP000322234"/>
    </source>
</evidence>
<accession>A0A6B0RJ41</accession>
<keyword evidence="2" id="KW-1185">Reference proteome</keyword>